<reference evidence="5 7" key="1">
    <citation type="journal article" date="2008" name="Science">
        <title>The Physcomitrella genome reveals evolutionary insights into the conquest of land by plants.</title>
        <authorList>
            <person name="Rensing S."/>
            <person name="Lang D."/>
            <person name="Zimmer A."/>
            <person name="Terry A."/>
            <person name="Salamov A."/>
            <person name="Shapiro H."/>
            <person name="Nishiyama T."/>
            <person name="Perroud P.-F."/>
            <person name="Lindquist E."/>
            <person name="Kamisugi Y."/>
            <person name="Tanahashi T."/>
            <person name="Sakakibara K."/>
            <person name="Fujita T."/>
            <person name="Oishi K."/>
            <person name="Shin-I T."/>
            <person name="Kuroki Y."/>
            <person name="Toyoda A."/>
            <person name="Suzuki Y."/>
            <person name="Hashimoto A."/>
            <person name="Yamaguchi K."/>
            <person name="Sugano A."/>
            <person name="Kohara Y."/>
            <person name="Fujiyama A."/>
            <person name="Anterola A."/>
            <person name="Aoki S."/>
            <person name="Ashton N."/>
            <person name="Barbazuk W.B."/>
            <person name="Barker E."/>
            <person name="Bennetzen J."/>
            <person name="Bezanilla M."/>
            <person name="Blankenship R."/>
            <person name="Cho S.H."/>
            <person name="Dutcher S."/>
            <person name="Estelle M."/>
            <person name="Fawcett J.A."/>
            <person name="Gundlach H."/>
            <person name="Hanada K."/>
            <person name="Heyl A."/>
            <person name="Hicks K.A."/>
            <person name="Hugh J."/>
            <person name="Lohr M."/>
            <person name="Mayer K."/>
            <person name="Melkozernov A."/>
            <person name="Murata T."/>
            <person name="Nelson D."/>
            <person name="Pils B."/>
            <person name="Prigge M."/>
            <person name="Reiss B."/>
            <person name="Renner T."/>
            <person name="Rombauts S."/>
            <person name="Rushton P."/>
            <person name="Sanderfoot A."/>
            <person name="Schween G."/>
            <person name="Shiu S.-H."/>
            <person name="Stueber K."/>
            <person name="Theodoulou F.L."/>
            <person name="Tu H."/>
            <person name="Van de Peer Y."/>
            <person name="Verrier P.J."/>
            <person name="Waters E."/>
            <person name="Wood A."/>
            <person name="Yang L."/>
            <person name="Cove D."/>
            <person name="Cuming A."/>
            <person name="Hasebe M."/>
            <person name="Lucas S."/>
            <person name="Mishler D.B."/>
            <person name="Reski R."/>
            <person name="Grigoriev I."/>
            <person name="Quatrano R.S."/>
            <person name="Boore J.L."/>
        </authorList>
    </citation>
    <scope>NUCLEOTIDE SEQUENCE [LARGE SCALE GENOMIC DNA]</scope>
    <source>
        <strain evidence="6 7">cv. Gransden 2004</strain>
    </source>
</reference>
<comment type="function">
    <text evidence="1">Probably involved in the defense reaction of plants against pathogens.</text>
</comment>
<dbReference type="Gene3D" id="3.40.33.10">
    <property type="entry name" value="CAP"/>
    <property type="match status" value="1"/>
</dbReference>
<dbReference type="SUPFAM" id="SSF55797">
    <property type="entry name" value="PR-1-like"/>
    <property type="match status" value="1"/>
</dbReference>
<evidence type="ECO:0000313" key="7">
    <source>
        <dbReference type="Proteomes" id="UP000006727"/>
    </source>
</evidence>
<accession>A9RWT0</accession>
<dbReference type="AlphaFoldDB" id="A9RWT0"/>
<evidence type="ECO:0000259" key="4">
    <source>
        <dbReference type="SMART" id="SM00198"/>
    </source>
</evidence>
<proteinExistence type="predicted"/>
<dbReference type="RefSeq" id="XP_024402126.1">
    <property type="nucleotide sequence ID" value="XM_024546358.2"/>
</dbReference>
<name>A9RWT0_PHYPA</name>
<protein>
    <recommendedName>
        <fullName evidence="4">SCP domain-containing protein</fullName>
    </recommendedName>
</protein>
<dbReference type="eggNOG" id="KOG3017">
    <property type="taxonomic scope" value="Eukaryota"/>
</dbReference>
<dbReference type="EMBL" id="ABEU02000018">
    <property type="protein sequence ID" value="PNR35502.1"/>
    <property type="molecule type" value="Genomic_DNA"/>
</dbReference>
<evidence type="ECO:0000256" key="3">
    <source>
        <dbReference type="SAM" id="SignalP"/>
    </source>
</evidence>
<dbReference type="PANTHER" id="PTHR10334">
    <property type="entry name" value="CYSTEINE-RICH SECRETORY PROTEIN-RELATED"/>
    <property type="match status" value="1"/>
</dbReference>
<keyword evidence="2" id="KW-0611">Plant defense</keyword>
<dbReference type="PRINTS" id="PR00837">
    <property type="entry name" value="V5TPXLIKE"/>
</dbReference>
<dbReference type="EnsemblPlants" id="Pp3c18_21090V3.2">
    <property type="protein sequence ID" value="PAC:32983361.CDS.1"/>
    <property type="gene ID" value="Pp3c18_21090"/>
</dbReference>
<dbReference type="HOGENOM" id="CLU_035730_8_1_1"/>
<keyword evidence="3" id="KW-0732">Signal</keyword>
<evidence type="ECO:0000313" key="5">
    <source>
        <dbReference type="EMBL" id="PNR35502.1"/>
    </source>
</evidence>
<feature type="signal peptide" evidence="3">
    <location>
        <begin position="1"/>
        <end position="21"/>
    </location>
</feature>
<feature type="chain" id="PRO_5014297884" description="SCP domain-containing protein" evidence="3">
    <location>
        <begin position="22"/>
        <end position="162"/>
    </location>
</feature>
<dbReference type="OrthoDB" id="337038at2759"/>
<dbReference type="STRING" id="3218.A9RWT0"/>
<dbReference type="InterPro" id="IPR001283">
    <property type="entry name" value="CRISP-related"/>
</dbReference>
<dbReference type="GO" id="GO:0005615">
    <property type="term" value="C:extracellular space"/>
    <property type="evidence" value="ECO:0000318"/>
    <property type="project" value="GO_Central"/>
</dbReference>
<keyword evidence="7" id="KW-1185">Reference proteome</keyword>
<dbReference type="PRINTS" id="PR00838">
    <property type="entry name" value="V5ALLERGEN"/>
</dbReference>
<dbReference type="InterPro" id="IPR002413">
    <property type="entry name" value="V5_allergen-like"/>
</dbReference>
<dbReference type="InterPro" id="IPR035940">
    <property type="entry name" value="CAP_sf"/>
</dbReference>
<evidence type="ECO:0000313" key="6">
    <source>
        <dbReference type="EnsemblPlants" id="PAC:32983360.CDS.1"/>
    </source>
</evidence>
<dbReference type="Proteomes" id="UP000006727">
    <property type="component" value="Chromosome 18"/>
</dbReference>
<dbReference type="Pfam" id="PF00188">
    <property type="entry name" value="CAP"/>
    <property type="match status" value="1"/>
</dbReference>
<dbReference type="GeneID" id="112295138"/>
<dbReference type="InterPro" id="IPR014044">
    <property type="entry name" value="CAP_dom"/>
</dbReference>
<feature type="domain" description="SCP" evidence="4">
    <location>
        <begin position="22"/>
        <end position="158"/>
    </location>
</feature>
<evidence type="ECO:0000256" key="1">
    <source>
        <dbReference type="ARBA" id="ARBA00003143"/>
    </source>
</evidence>
<dbReference type="Gramene" id="Pp3c18_21090V3.2">
    <property type="protein sequence ID" value="PAC:32983361.CDS.1"/>
    <property type="gene ID" value="Pp3c18_21090"/>
</dbReference>
<keyword evidence="2" id="KW-0568">Pathogenesis-related protein</keyword>
<dbReference type="FunFam" id="3.40.33.10:FF:000004">
    <property type="entry name" value="CAP, cysteine-rich secretory protein, antigen 5"/>
    <property type="match status" value="1"/>
</dbReference>
<dbReference type="SMART" id="SM00198">
    <property type="entry name" value="SCP"/>
    <property type="match status" value="1"/>
</dbReference>
<evidence type="ECO:0000256" key="2">
    <source>
        <dbReference type="ARBA" id="ARBA00023265"/>
    </source>
</evidence>
<sequence length="162" mass="17438">MSRHIILLALLVATIFSAAIAQDEAEWVDAHNAARSAVGTPPLAWNTTLADYALAYTQTLTGSCDDWGHSGGDYGENIYWGGSTADTPTEAVQLWVSESAAYTYGPFDGSTRSCCAHYTQVVWSTTTSVGCAKVLCASYVNYPVFMICSYSPPGNYVGEYPY</sequence>
<dbReference type="EnsemblPlants" id="Pp3c18_21090V3.1">
    <property type="protein sequence ID" value="PAC:32983360.CDS.1"/>
    <property type="gene ID" value="Pp3c18_21090"/>
</dbReference>
<gene>
    <name evidence="6" type="primary">LOC112295138</name>
    <name evidence="5" type="ORF">PHYPA_023402</name>
</gene>
<organism evidence="5">
    <name type="scientific">Physcomitrium patens</name>
    <name type="common">Spreading-leaved earth moss</name>
    <name type="synonym">Physcomitrella patens</name>
    <dbReference type="NCBI Taxonomy" id="3218"/>
    <lineage>
        <taxon>Eukaryota</taxon>
        <taxon>Viridiplantae</taxon>
        <taxon>Streptophyta</taxon>
        <taxon>Embryophyta</taxon>
        <taxon>Bryophyta</taxon>
        <taxon>Bryophytina</taxon>
        <taxon>Bryopsida</taxon>
        <taxon>Funariidae</taxon>
        <taxon>Funariales</taxon>
        <taxon>Funariaceae</taxon>
        <taxon>Physcomitrium</taxon>
    </lineage>
</organism>
<dbReference type="PaxDb" id="3218-PP1S33_124V6.1"/>
<reference evidence="6" key="3">
    <citation type="submission" date="2020-12" db="UniProtKB">
        <authorList>
            <consortium name="EnsemblPlants"/>
        </authorList>
    </citation>
    <scope>IDENTIFICATION</scope>
</reference>
<dbReference type="Gramene" id="Pp3c18_21090V3.1">
    <property type="protein sequence ID" value="PAC:32983360.CDS.1"/>
    <property type="gene ID" value="Pp3c18_21090"/>
</dbReference>
<dbReference type="PROSITE" id="PS01010">
    <property type="entry name" value="CRISP_2"/>
    <property type="match status" value="1"/>
</dbReference>
<reference evidence="5 7" key="2">
    <citation type="journal article" date="2018" name="Plant J.">
        <title>The Physcomitrella patens chromosome-scale assembly reveals moss genome structure and evolution.</title>
        <authorList>
            <person name="Lang D."/>
            <person name="Ullrich K.K."/>
            <person name="Murat F."/>
            <person name="Fuchs J."/>
            <person name="Jenkins J."/>
            <person name="Haas F.B."/>
            <person name="Piednoel M."/>
            <person name="Gundlach H."/>
            <person name="Van Bel M."/>
            <person name="Meyberg R."/>
            <person name="Vives C."/>
            <person name="Morata J."/>
            <person name="Symeonidi A."/>
            <person name="Hiss M."/>
            <person name="Muchero W."/>
            <person name="Kamisugi Y."/>
            <person name="Saleh O."/>
            <person name="Blanc G."/>
            <person name="Decker E.L."/>
            <person name="van Gessel N."/>
            <person name="Grimwood J."/>
            <person name="Hayes R.D."/>
            <person name="Graham S.W."/>
            <person name="Gunter L.E."/>
            <person name="McDaniel S.F."/>
            <person name="Hoernstein S.N.W."/>
            <person name="Larsson A."/>
            <person name="Li F.W."/>
            <person name="Perroud P.F."/>
            <person name="Phillips J."/>
            <person name="Ranjan P."/>
            <person name="Rokshar D.S."/>
            <person name="Rothfels C.J."/>
            <person name="Schneider L."/>
            <person name="Shu S."/>
            <person name="Stevenson D.W."/>
            <person name="Thummler F."/>
            <person name="Tillich M."/>
            <person name="Villarreal Aguilar J.C."/>
            <person name="Widiez T."/>
            <person name="Wong G.K."/>
            <person name="Wymore A."/>
            <person name="Zhang Y."/>
            <person name="Zimmer A.D."/>
            <person name="Quatrano R.S."/>
            <person name="Mayer K.F.X."/>
            <person name="Goodstein D."/>
            <person name="Casacuberta J.M."/>
            <person name="Vandepoele K."/>
            <person name="Reski R."/>
            <person name="Cuming A.C."/>
            <person name="Tuskan G.A."/>
            <person name="Maumus F."/>
            <person name="Salse J."/>
            <person name="Schmutz J."/>
            <person name="Rensing S.A."/>
        </authorList>
    </citation>
    <scope>NUCLEOTIDE SEQUENCE [LARGE SCALE GENOMIC DNA]</scope>
    <source>
        <strain evidence="6 7">cv. Gransden 2004</strain>
    </source>
</reference>
<dbReference type="InterPro" id="IPR018244">
    <property type="entry name" value="Allrgn_V5/Tpx1_CS"/>
</dbReference>